<evidence type="ECO:0000313" key="15">
    <source>
        <dbReference type="Proteomes" id="UP000223071"/>
    </source>
</evidence>
<dbReference type="InterPro" id="IPR036394">
    <property type="entry name" value="Ribosomal_uL22_sf"/>
</dbReference>
<dbReference type="EMBL" id="PDJQ01000001">
    <property type="protein sequence ID" value="PFG75360.1"/>
    <property type="molecule type" value="Genomic_DNA"/>
</dbReference>
<keyword evidence="6 10" id="KW-0689">Ribosomal protein</keyword>
<dbReference type="NCBIfam" id="TIGR01044">
    <property type="entry name" value="rplV_bact"/>
    <property type="match status" value="1"/>
</dbReference>
<evidence type="ECO:0000256" key="5">
    <source>
        <dbReference type="ARBA" id="ARBA00022884"/>
    </source>
</evidence>
<dbReference type="Gene3D" id="3.90.470.10">
    <property type="entry name" value="Ribosomal protein L22/L17"/>
    <property type="match status" value="1"/>
</dbReference>
<dbReference type="PROSITE" id="PS00464">
    <property type="entry name" value="RIBOSOMAL_L22"/>
    <property type="match status" value="1"/>
</dbReference>
<evidence type="ECO:0000256" key="13">
    <source>
        <dbReference type="RuleBase" id="RU004008"/>
    </source>
</evidence>
<dbReference type="GO" id="GO:0022625">
    <property type="term" value="C:cytosolic large ribosomal subunit"/>
    <property type="evidence" value="ECO:0007669"/>
    <property type="project" value="TreeGrafter"/>
</dbReference>
<gene>
    <name evidence="10" type="primary">rplV</name>
    <name evidence="14" type="ORF">A9A59_2628</name>
</gene>
<comment type="caution">
    <text evidence="14">The sequence shown here is derived from an EMBL/GenBank/DDBJ whole genome shotgun (WGS) entry which is preliminary data.</text>
</comment>
<dbReference type="InterPro" id="IPR018260">
    <property type="entry name" value="Ribosomal_uL22_CS"/>
</dbReference>
<evidence type="ECO:0000256" key="2">
    <source>
        <dbReference type="ARBA" id="ARBA00009451"/>
    </source>
</evidence>
<evidence type="ECO:0000256" key="4">
    <source>
        <dbReference type="ARBA" id="ARBA00022730"/>
    </source>
</evidence>
<evidence type="ECO:0000256" key="10">
    <source>
        <dbReference type="HAMAP-Rule" id="MF_01331"/>
    </source>
</evidence>
<dbReference type="Proteomes" id="UP000223071">
    <property type="component" value="Unassembled WGS sequence"/>
</dbReference>
<dbReference type="InterPro" id="IPR005727">
    <property type="entry name" value="Ribosomal_uL22_bac/chlpt-type"/>
</dbReference>
<accession>A0A2A9HJQ8</accession>
<evidence type="ECO:0000256" key="3">
    <source>
        <dbReference type="ARBA" id="ARBA00011838"/>
    </source>
</evidence>
<name>A0A2A9HJQ8_TEPT2</name>
<evidence type="ECO:0000256" key="9">
    <source>
        <dbReference type="ARBA" id="ARBA00035207"/>
    </source>
</evidence>
<dbReference type="CDD" id="cd00336">
    <property type="entry name" value="Ribosomal_L22"/>
    <property type="match status" value="1"/>
</dbReference>
<organism evidence="14 15">
    <name type="scientific">Tepidiforma thermophila (strain KCTC 52669 / CGMCC 1.13589 / G233)</name>
    <dbReference type="NCBI Taxonomy" id="2761530"/>
    <lineage>
        <taxon>Bacteria</taxon>
        <taxon>Bacillati</taxon>
        <taxon>Chloroflexota</taxon>
        <taxon>Tepidiformia</taxon>
        <taxon>Tepidiformales</taxon>
        <taxon>Tepidiformaceae</taxon>
        <taxon>Tepidiforma</taxon>
    </lineage>
</organism>
<dbReference type="Pfam" id="PF00237">
    <property type="entry name" value="Ribosomal_L22"/>
    <property type="match status" value="1"/>
</dbReference>
<comment type="function">
    <text evidence="1 10">The globular domain of the protein is located near the polypeptide exit tunnel on the outside of the subunit, while an extended beta-hairpin is found that lines the wall of the exit tunnel in the center of the 70S ribosome.</text>
</comment>
<evidence type="ECO:0000256" key="7">
    <source>
        <dbReference type="ARBA" id="ARBA00023274"/>
    </source>
</evidence>
<comment type="function">
    <text evidence="8">This protein binds specifically to 23S rRNA; its binding is stimulated by other ribosomal proteins, e.g. L4, L17, and L20. It is important during the early stages of 50S assembly. It makes multiple contacts with different domains of the 23S rRNA in the assembled 50S subunit and ribosome.</text>
</comment>
<evidence type="ECO:0000313" key="14">
    <source>
        <dbReference type="EMBL" id="PFG75360.1"/>
    </source>
</evidence>
<dbReference type="GO" id="GO:0003735">
    <property type="term" value="F:structural constituent of ribosome"/>
    <property type="evidence" value="ECO:0007669"/>
    <property type="project" value="InterPro"/>
</dbReference>
<dbReference type="InterPro" id="IPR001063">
    <property type="entry name" value="Ribosomal_uL22"/>
</dbReference>
<reference evidence="14 15" key="1">
    <citation type="submission" date="2017-09" db="EMBL/GenBank/DDBJ databases">
        <title>Sequencing the genomes of two abundant thermophiles in Great Basin hot springs: Thermocrinis jamiesonii and novel Chloroflexi Thermoflexus hugenholtzii.</title>
        <authorList>
            <person name="Hedlund B."/>
        </authorList>
    </citation>
    <scope>NUCLEOTIDE SEQUENCE [LARGE SCALE GENOMIC DNA]</scope>
    <source>
        <strain evidence="14 15">G233</strain>
    </source>
</reference>
<comment type="subunit">
    <text evidence="3 10 12">Part of the 50S ribosomal subunit.</text>
</comment>
<keyword evidence="7 10" id="KW-0687">Ribonucleoprotein</keyword>
<keyword evidence="15" id="KW-1185">Reference proteome</keyword>
<evidence type="ECO:0000256" key="6">
    <source>
        <dbReference type="ARBA" id="ARBA00022980"/>
    </source>
</evidence>
<dbReference type="InterPro" id="IPR047867">
    <property type="entry name" value="Ribosomal_uL22_bac/org-type"/>
</dbReference>
<sequence>MEVRAVTRGMPASPRKVRLILERLPGLSVDQALALLRYVPSPHARTISKTVLSAAANAENNYNLDVDELYIKRAYADEGRTLKRFRPRSRGRVSPILKRSSHITIILDQREA</sequence>
<evidence type="ECO:0000256" key="1">
    <source>
        <dbReference type="ARBA" id="ARBA00003478"/>
    </source>
</evidence>
<dbReference type="GO" id="GO:0006412">
    <property type="term" value="P:translation"/>
    <property type="evidence" value="ECO:0007669"/>
    <property type="project" value="UniProtKB-UniRule"/>
</dbReference>
<dbReference type="AlphaFoldDB" id="A0A2A9HJQ8"/>
<dbReference type="SUPFAM" id="SSF54843">
    <property type="entry name" value="Ribosomal protein L22"/>
    <property type="match status" value="1"/>
</dbReference>
<comment type="similarity">
    <text evidence="2 10 11">Belongs to the universal ribosomal protein uL22 family.</text>
</comment>
<dbReference type="RefSeq" id="WP_098504679.1">
    <property type="nucleotide sequence ID" value="NZ_PDJQ01000001.1"/>
</dbReference>
<keyword evidence="5 10" id="KW-0694">RNA-binding</keyword>
<evidence type="ECO:0000256" key="11">
    <source>
        <dbReference type="RuleBase" id="RU004005"/>
    </source>
</evidence>
<dbReference type="GO" id="GO:0019843">
    <property type="term" value="F:rRNA binding"/>
    <property type="evidence" value="ECO:0007669"/>
    <property type="project" value="UniProtKB-UniRule"/>
</dbReference>
<proteinExistence type="inferred from homology"/>
<dbReference type="PANTHER" id="PTHR13501:SF8">
    <property type="entry name" value="LARGE RIBOSOMAL SUBUNIT PROTEIN UL22M"/>
    <property type="match status" value="1"/>
</dbReference>
<dbReference type="HAMAP" id="MF_01331_B">
    <property type="entry name" value="Ribosomal_uL22_B"/>
    <property type="match status" value="1"/>
</dbReference>
<evidence type="ECO:0000256" key="8">
    <source>
        <dbReference type="ARBA" id="ARBA00025084"/>
    </source>
</evidence>
<dbReference type="PANTHER" id="PTHR13501">
    <property type="entry name" value="CHLOROPLAST 50S RIBOSOMAL PROTEIN L22-RELATED"/>
    <property type="match status" value="1"/>
</dbReference>
<comment type="function">
    <text evidence="10 13">This protein binds specifically to 23S rRNA; its binding is stimulated by other ribosomal proteins, e.g., L4, L17, and L20. It is important during the early stages of 50S assembly. It makes multiple contacts with different domains of the 23S rRNA in the assembled 50S subunit and ribosome.</text>
</comment>
<keyword evidence="4 10" id="KW-0699">rRNA-binding</keyword>
<protein>
    <recommendedName>
        <fullName evidence="9 10">Large ribosomal subunit protein uL22</fullName>
    </recommendedName>
</protein>
<evidence type="ECO:0000256" key="12">
    <source>
        <dbReference type="RuleBase" id="RU004006"/>
    </source>
</evidence>